<comment type="caution">
    <text evidence="2">The sequence shown here is derived from an EMBL/GenBank/DDBJ whole genome shotgun (WGS) entry which is preliminary data.</text>
</comment>
<protein>
    <recommendedName>
        <fullName evidence="4">DUF2059 domain-containing protein</fullName>
    </recommendedName>
</protein>
<organism evidence="2 3">
    <name type="scientific">Janthinobacterium lividum</name>
    <dbReference type="NCBI Taxonomy" id="29581"/>
    <lineage>
        <taxon>Bacteria</taxon>
        <taxon>Pseudomonadati</taxon>
        <taxon>Pseudomonadota</taxon>
        <taxon>Betaproteobacteria</taxon>
        <taxon>Burkholderiales</taxon>
        <taxon>Oxalobacteraceae</taxon>
        <taxon>Janthinobacterium</taxon>
    </lineage>
</organism>
<dbReference type="AlphaFoldDB" id="A0A1S1U939"/>
<dbReference type="RefSeq" id="WP_071078182.1">
    <property type="nucleotide sequence ID" value="NZ_LFKP01000008.1"/>
</dbReference>
<feature type="signal peptide" evidence="1">
    <location>
        <begin position="1"/>
        <end position="21"/>
    </location>
</feature>
<proteinExistence type="predicted"/>
<dbReference type="EMBL" id="LFKP01000008">
    <property type="protein sequence ID" value="OHV96628.1"/>
    <property type="molecule type" value="Genomic_DNA"/>
</dbReference>
<evidence type="ECO:0000313" key="3">
    <source>
        <dbReference type="Proteomes" id="UP000179840"/>
    </source>
</evidence>
<reference evidence="2 3" key="1">
    <citation type="submission" date="2015-06" db="EMBL/GenBank/DDBJ databases">
        <title>Draft genome sequencing of a biphenyl-degrading bacterium, Janthinobacterium lividum MEG1.</title>
        <authorList>
            <person name="Shimodaira J."/>
            <person name="Hatta T."/>
        </authorList>
    </citation>
    <scope>NUCLEOTIDE SEQUENCE [LARGE SCALE GENOMIC DNA]</scope>
    <source>
        <strain evidence="2 3">MEG1</strain>
    </source>
</reference>
<keyword evidence="1" id="KW-0732">Signal</keyword>
<evidence type="ECO:0000256" key="1">
    <source>
        <dbReference type="SAM" id="SignalP"/>
    </source>
</evidence>
<sequence length="179" mass="19272">MKFAIQVVLGLSLVCAGPACAAAAAPATQSAAPAPAHLKAVQDLLGAMQIEKLLKGVAARSRYAGESQKQAVLAKLDKIPPAEIYQRLAPALTRVISADTATEMYRFYTTPYGKQVIHKKYNSAAQLIMPGMTAAVAPEEKKERKRAAYVQASKELAEAEPAIEHEAFKLLQAINKEKR</sequence>
<evidence type="ECO:0000313" key="2">
    <source>
        <dbReference type="EMBL" id="OHV96628.1"/>
    </source>
</evidence>
<accession>A0A1S1U939</accession>
<gene>
    <name evidence="2" type="ORF">AKG95_18170</name>
</gene>
<name>A0A1S1U939_9BURK</name>
<evidence type="ECO:0008006" key="4">
    <source>
        <dbReference type="Google" id="ProtNLM"/>
    </source>
</evidence>
<feature type="chain" id="PRO_5010218579" description="DUF2059 domain-containing protein" evidence="1">
    <location>
        <begin position="22"/>
        <end position="179"/>
    </location>
</feature>
<dbReference type="Proteomes" id="UP000179840">
    <property type="component" value="Unassembled WGS sequence"/>
</dbReference>